<gene>
    <name evidence="3" type="ORF">HMPREF0534_1141</name>
</gene>
<accession>A0A8D9S204</accession>
<proteinExistence type="predicted"/>
<evidence type="ECO:0000313" key="4">
    <source>
        <dbReference type="Proteomes" id="UP000003419"/>
    </source>
</evidence>
<dbReference type="EMBL" id="ACHG01000129">
    <property type="protein sequence ID" value="EEI65505.1"/>
    <property type="molecule type" value="Genomic_DNA"/>
</dbReference>
<name>A0A8D9S204_LIMRT</name>
<dbReference type="Proteomes" id="UP000003419">
    <property type="component" value="Unassembled WGS sequence"/>
</dbReference>
<reference evidence="3 4" key="1">
    <citation type="submission" date="2009-01" db="EMBL/GenBank/DDBJ databases">
        <authorList>
            <person name="Qin X."/>
            <person name="Bachman B."/>
            <person name="Battles P."/>
            <person name="Bell A."/>
            <person name="Bess C."/>
            <person name="Bickham C."/>
            <person name="Chaboub L."/>
            <person name="Chen D."/>
            <person name="Coyle M."/>
            <person name="Deiros D.R."/>
            <person name="Dinh H."/>
            <person name="Forbes L."/>
            <person name="Fowler G."/>
            <person name="Francisco L."/>
            <person name="Fu Q."/>
            <person name="Gubbala S."/>
            <person name="Hale W."/>
            <person name="Han Y."/>
            <person name="Hemphill L."/>
            <person name="Highlander S.K."/>
            <person name="Hirani K."/>
            <person name="Hogues M."/>
            <person name="Jackson L."/>
            <person name="Jakkamsetti A."/>
            <person name="Javaid M."/>
            <person name="Jiang H."/>
            <person name="Korchina V."/>
            <person name="Kovar C."/>
            <person name="Lara F."/>
            <person name="Lee S."/>
            <person name="Mata R."/>
            <person name="Mathew T."/>
            <person name="Moen C."/>
            <person name="Morales K."/>
            <person name="Munidasa M."/>
            <person name="Nazareth L."/>
            <person name="Ngo R."/>
            <person name="Nguyen L."/>
            <person name="Okwuonu G."/>
            <person name="Ongeri F."/>
            <person name="Patil S."/>
            <person name="Petrosino J."/>
            <person name="Pham C."/>
            <person name="Pham P."/>
            <person name="Pu L.-L."/>
            <person name="Puazo M."/>
            <person name="Raj R."/>
            <person name="Reid J."/>
            <person name="Rouhana J."/>
            <person name="Saada N."/>
            <person name="Shang Y."/>
            <person name="Simmons D."/>
            <person name="Thornton R."/>
            <person name="Warren J."/>
            <person name="Weissenberger G."/>
            <person name="Zhang J."/>
            <person name="Zhang L."/>
            <person name="Zhou C."/>
            <person name="Zhu D."/>
            <person name="Muzny D."/>
            <person name="Worley K."/>
            <person name="Gibbs R."/>
        </authorList>
    </citation>
    <scope>NUCLEOTIDE SEQUENCE [LARGE SCALE GENOMIC DNA]</scope>
    <source>
        <strain evidence="3 4">CF48-3A</strain>
    </source>
</reference>
<evidence type="ECO:0000313" key="3">
    <source>
        <dbReference type="EMBL" id="EEI65505.1"/>
    </source>
</evidence>
<keyword evidence="1" id="KW-0378">Hydrolase</keyword>
<dbReference type="InterPro" id="IPR050300">
    <property type="entry name" value="GDXG_lipolytic_enzyme"/>
</dbReference>
<evidence type="ECO:0000259" key="2">
    <source>
        <dbReference type="Pfam" id="PF20434"/>
    </source>
</evidence>
<dbReference type="AlphaFoldDB" id="A0A8D9S204"/>
<dbReference type="Gene3D" id="3.40.50.1820">
    <property type="entry name" value="alpha/beta hydrolase"/>
    <property type="match status" value="1"/>
</dbReference>
<dbReference type="PANTHER" id="PTHR48081:SF13">
    <property type="entry name" value="ALPHA_BETA HYDROLASE"/>
    <property type="match status" value="1"/>
</dbReference>
<dbReference type="InterPro" id="IPR049492">
    <property type="entry name" value="BD-FAE-like_dom"/>
</dbReference>
<dbReference type="SUPFAM" id="SSF53474">
    <property type="entry name" value="alpha/beta-Hydrolases"/>
    <property type="match status" value="1"/>
</dbReference>
<dbReference type="RefSeq" id="WP_004562249.1">
    <property type="nucleotide sequence ID" value="NZ_GG693674.1"/>
</dbReference>
<dbReference type="GO" id="GO:0016787">
    <property type="term" value="F:hydrolase activity"/>
    <property type="evidence" value="ECO:0007669"/>
    <property type="project" value="UniProtKB-KW"/>
</dbReference>
<protein>
    <recommendedName>
        <fullName evidence="2">BD-FAE-like domain-containing protein</fullName>
    </recommendedName>
</protein>
<dbReference type="InterPro" id="IPR029058">
    <property type="entry name" value="AB_hydrolase_fold"/>
</dbReference>
<feature type="domain" description="BD-FAE-like" evidence="2">
    <location>
        <begin position="5"/>
        <end position="151"/>
    </location>
</feature>
<sequence length="172" mass="18916">MPNLVDFARHGYIVVGVEYRDSNKVQFPGQLEDAKAAIRYIRANAKRFQADPNRFIAMGESAGGHMASMLGVTNGLNQFDKGANLDYSSDVQVAVPFYGVVDPLTAKTGSASNDFDFVYRNLLGAEPESAPELDSAANPLTYVNSTSTPFLSFMVRRMSLFQSKIVKSFMMH</sequence>
<dbReference type="Pfam" id="PF20434">
    <property type="entry name" value="BD-FAE"/>
    <property type="match status" value="1"/>
</dbReference>
<dbReference type="PANTHER" id="PTHR48081">
    <property type="entry name" value="AB HYDROLASE SUPERFAMILY PROTEIN C4A8.06C"/>
    <property type="match status" value="1"/>
</dbReference>
<comment type="caution">
    <text evidence="3">The sequence shown here is derived from an EMBL/GenBank/DDBJ whole genome shotgun (WGS) entry which is preliminary data.</text>
</comment>
<organism evidence="3 4">
    <name type="scientific">Limosilactobacillus reuteri CF48-3A</name>
    <dbReference type="NCBI Taxonomy" id="525341"/>
    <lineage>
        <taxon>Bacteria</taxon>
        <taxon>Bacillati</taxon>
        <taxon>Bacillota</taxon>
        <taxon>Bacilli</taxon>
        <taxon>Lactobacillales</taxon>
        <taxon>Lactobacillaceae</taxon>
        <taxon>Limosilactobacillus</taxon>
    </lineage>
</organism>
<evidence type="ECO:0000256" key="1">
    <source>
        <dbReference type="ARBA" id="ARBA00022801"/>
    </source>
</evidence>